<accession>A0A9X9HZ55</accession>
<proteinExistence type="predicted"/>
<evidence type="ECO:0000313" key="2">
    <source>
        <dbReference type="Proteomes" id="UP001057305"/>
    </source>
</evidence>
<dbReference type="EMBL" id="CP073116">
    <property type="protein sequence ID" value="UTG72585.1"/>
    <property type="molecule type" value="Genomic_DNA"/>
</dbReference>
<dbReference type="AlphaFoldDB" id="A0A9X9HZ55"/>
<dbReference type="Proteomes" id="UP001057305">
    <property type="component" value="Chromosome"/>
</dbReference>
<reference evidence="1" key="1">
    <citation type="submission" date="2021-04" db="EMBL/GenBank/DDBJ databases">
        <title>Characterizing Neisseria spp. as novel respiratory pathobionts in bronchiectasis.</title>
        <authorList>
            <person name="Li L."/>
            <person name="Mac Aogain M."/>
            <person name="Xu T."/>
            <person name="Jaggi T.K."/>
            <person name="Chan L.Y."/>
            <person name="Keir H.R."/>
            <person name="Dicker A.J."/>
            <person name="Qu J."/>
            <person name="Liu Y."/>
            <person name="Chen H.S."/>
            <person name="Koh M.S."/>
            <person name="Ong T.H."/>
            <person name="Lim A.Y.H."/>
            <person name="Abisheganaden J."/>
            <person name="Low T.B."/>
            <person name="Oliver B.G."/>
            <person name="Tan N.S."/>
            <person name="Fang M."/>
            <person name="Chalmers J.D."/>
            <person name="Chotirmall S.H."/>
        </authorList>
    </citation>
    <scope>NUCLEOTIDE SEQUENCE</scope>
    <source>
        <strain evidence="1">TT0073</strain>
    </source>
</reference>
<dbReference type="RefSeq" id="WP_254321977.1">
    <property type="nucleotide sequence ID" value="NZ_CP073116.1"/>
</dbReference>
<protein>
    <submittedName>
        <fullName evidence="1">Uncharacterized protein</fullName>
    </submittedName>
</protein>
<name>A0A9X9HZ55_NEISU</name>
<sequence length="184" mass="21758">MNYKIISAMSNLEIIKYLHSLENKKDLQDALEYISLNLDSTIFQPTIDNDTFFFIYHLLSNKKIIQNRGLWEFIITLESSDLDFSQITKAKRFKLINKITSASELYESSVACEIGRFIIRYLLINKPERLKYILDIKKELDKKIAKCNYLDMLYFMLLDYQDNSEINQSEKENITKLLKKISKS</sequence>
<organism evidence="1 2">
    <name type="scientific">Neisseria subflava</name>
    <dbReference type="NCBI Taxonomy" id="28449"/>
    <lineage>
        <taxon>Bacteria</taxon>
        <taxon>Pseudomonadati</taxon>
        <taxon>Pseudomonadota</taxon>
        <taxon>Betaproteobacteria</taxon>
        <taxon>Neisseriales</taxon>
        <taxon>Neisseriaceae</taxon>
        <taxon>Neisseria</taxon>
    </lineage>
</organism>
<gene>
    <name evidence="1" type="ORF">KCG56_04000</name>
</gene>
<evidence type="ECO:0000313" key="1">
    <source>
        <dbReference type="EMBL" id="UTG72585.1"/>
    </source>
</evidence>